<proteinExistence type="predicted"/>
<dbReference type="Proteomes" id="UP000515465">
    <property type="component" value="Chromosome"/>
</dbReference>
<evidence type="ECO:0000313" key="1">
    <source>
        <dbReference type="EMBL" id="QND56056.1"/>
    </source>
</evidence>
<reference evidence="2" key="1">
    <citation type="journal article" date="2020" name="Mol. Plant Microbe">
        <title>Rhizobial microsymbionts of the narrowly endemic Oxytropis species growing in Kamchatka are characterized by significant genetic diversity and possess a set of genes that are associated with T3SS and T6SS secretion systems and can affect the development of symbiosis.</title>
        <authorList>
            <person name="Safronova V."/>
            <person name="Guro P."/>
            <person name="Sazanova A."/>
            <person name="Kuznetsova I."/>
            <person name="Belimov A."/>
            <person name="Yakubov V."/>
            <person name="Chirak E."/>
            <person name="Afonin A."/>
            <person name="Gogolev Y."/>
            <person name="Andronov E."/>
            <person name="Tikhonovich I."/>
        </authorList>
    </citation>
    <scope>NUCLEOTIDE SEQUENCE [LARGE SCALE GENOMIC DNA]</scope>
    <source>
        <strain evidence="2">583</strain>
    </source>
</reference>
<gene>
    <name evidence="1" type="ORF">HB778_04930</name>
</gene>
<organism evidence="1 2">
    <name type="scientific">Mesorhizobium huakuii</name>
    <dbReference type="NCBI Taxonomy" id="28104"/>
    <lineage>
        <taxon>Bacteria</taxon>
        <taxon>Pseudomonadati</taxon>
        <taxon>Pseudomonadota</taxon>
        <taxon>Alphaproteobacteria</taxon>
        <taxon>Hyphomicrobiales</taxon>
        <taxon>Phyllobacteriaceae</taxon>
        <taxon>Mesorhizobium</taxon>
    </lineage>
</organism>
<dbReference type="AlphaFoldDB" id="A0A7G6SNH4"/>
<dbReference type="RefSeq" id="WP_183461951.1">
    <property type="nucleotide sequence ID" value="NZ_CP050296.1"/>
</dbReference>
<name>A0A7G6SNH4_9HYPH</name>
<dbReference type="EMBL" id="CP050296">
    <property type="protein sequence ID" value="QND56056.1"/>
    <property type="molecule type" value="Genomic_DNA"/>
</dbReference>
<protein>
    <submittedName>
        <fullName evidence="1">Uncharacterized protein</fullName>
    </submittedName>
</protein>
<sequence length="111" mass="12342">MKANAAPPNRKPETWAGARPVNTYLGVIKGGGTTVVYNDANGQFLPCRPENLLDCKDRAQVIELNPTDATYTLDLRLRYLDATVKGLQIIARYTIDGVDHESRSEPLYLHN</sequence>
<evidence type="ECO:0000313" key="2">
    <source>
        <dbReference type="Proteomes" id="UP000515465"/>
    </source>
</evidence>
<accession>A0A7G6SNH4</accession>